<evidence type="ECO:0000313" key="3">
    <source>
        <dbReference type="Proteomes" id="UP000322915"/>
    </source>
</evidence>
<sequence>MKSLRGLALAAFVIMISVLCSIIAQFGFSPDSPIEQWGTFGDFIGGTLNPIFAFLSFICLLMTIVLQNTELKETRKEFTRVANANEQQLSLISNQQQKDDTYKVIQKVTERLNKNYNENRFKEKTLSLHKIILGGADYNKNLDFKFLYEACNDTSSDDYKIIKYIEEDLILLRGLLEDYEKLTQLDISKINPLINFYRNEYLELVKALVTNNLIDKNLLKSF</sequence>
<feature type="transmembrane region" description="Helical" evidence="1">
    <location>
        <begin position="48"/>
        <end position="66"/>
    </location>
</feature>
<evidence type="ECO:0008006" key="4">
    <source>
        <dbReference type="Google" id="ProtNLM"/>
    </source>
</evidence>
<dbReference type="Proteomes" id="UP000322915">
    <property type="component" value="Unassembled WGS sequence"/>
</dbReference>
<evidence type="ECO:0000256" key="1">
    <source>
        <dbReference type="SAM" id="Phobius"/>
    </source>
</evidence>
<keyword evidence="1" id="KW-1133">Transmembrane helix</keyword>
<reference evidence="2 3" key="1">
    <citation type="submission" date="2019-01" db="EMBL/GenBank/DDBJ databases">
        <title>Genome sequences of marine Pseudoalteromonas species.</title>
        <authorList>
            <person name="Boraston A.B."/>
            <person name="Hehemann J.-H."/>
            <person name="Vickers C.J."/>
            <person name="Salama-Alber O."/>
            <person name="Abe K."/>
            <person name="Hettle A.J."/>
        </authorList>
    </citation>
    <scope>NUCLEOTIDE SEQUENCE [LARGE SCALE GENOMIC DNA]</scope>
    <source>
        <strain evidence="2 3">PS47</strain>
    </source>
</reference>
<name>A0ABQ6RDS2_9GAMM</name>
<gene>
    <name evidence="2" type="ORF">EU509_17445</name>
</gene>
<evidence type="ECO:0000313" key="2">
    <source>
        <dbReference type="EMBL" id="KAA1150890.1"/>
    </source>
</evidence>
<dbReference type="EMBL" id="SEUJ01000077">
    <property type="protein sequence ID" value="KAA1150890.1"/>
    <property type="molecule type" value="Genomic_DNA"/>
</dbReference>
<comment type="caution">
    <text evidence="2">The sequence shown here is derived from an EMBL/GenBank/DDBJ whole genome shotgun (WGS) entry which is preliminary data.</text>
</comment>
<keyword evidence="3" id="KW-1185">Reference proteome</keyword>
<feature type="transmembrane region" description="Helical" evidence="1">
    <location>
        <begin position="7"/>
        <end position="28"/>
    </location>
</feature>
<accession>A0ABQ6RDS2</accession>
<proteinExistence type="predicted"/>
<dbReference type="RefSeq" id="WP_149606697.1">
    <property type="nucleotide sequence ID" value="NZ_SEUJ01000077.1"/>
</dbReference>
<organism evidence="2 3">
    <name type="scientific">Pseudoalteromonas fuliginea</name>
    <dbReference type="NCBI Taxonomy" id="1872678"/>
    <lineage>
        <taxon>Bacteria</taxon>
        <taxon>Pseudomonadati</taxon>
        <taxon>Pseudomonadota</taxon>
        <taxon>Gammaproteobacteria</taxon>
        <taxon>Alteromonadales</taxon>
        <taxon>Pseudoalteromonadaceae</taxon>
        <taxon>Pseudoalteromonas</taxon>
    </lineage>
</organism>
<protein>
    <recommendedName>
        <fullName evidence="4">Phage abortive infection protein</fullName>
    </recommendedName>
</protein>
<keyword evidence="1" id="KW-0472">Membrane</keyword>
<keyword evidence="1" id="KW-0812">Transmembrane</keyword>